<reference evidence="7" key="1">
    <citation type="submission" date="2016-10" db="EMBL/GenBank/DDBJ databases">
        <authorList>
            <person name="Varghese N."/>
            <person name="Submissions S."/>
        </authorList>
    </citation>
    <scope>NUCLEOTIDE SEQUENCE [LARGE SCALE GENOMIC DNA]</scope>
    <source>
        <strain evidence="7">DSM 44268</strain>
    </source>
</reference>
<dbReference type="AlphaFoldDB" id="A0A1G7KMY7"/>
<dbReference type="InterPro" id="IPR007343">
    <property type="entry name" value="Uncharacterised_pept_Zn_put"/>
</dbReference>
<dbReference type="PANTHER" id="PTHR30168:SF0">
    <property type="entry name" value="INNER MEMBRANE PROTEIN"/>
    <property type="match status" value="1"/>
</dbReference>
<proteinExistence type="predicted"/>
<organism evidence="6 7">
    <name type="scientific">Blastococcus aurantiacus</name>
    <dbReference type="NCBI Taxonomy" id="1550231"/>
    <lineage>
        <taxon>Bacteria</taxon>
        <taxon>Bacillati</taxon>
        <taxon>Actinomycetota</taxon>
        <taxon>Actinomycetes</taxon>
        <taxon>Geodermatophilales</taxon>
        <taxon>Geodermatophilaceae</taxon>
        <taxon>Blastococcus</taxon>
    </lineage>
</organism>
<dbReference type="RefSeq" id="WP_369406222.1">
    <property type="nucleotide sequence ID" value="NZ_FNBT01000003.1"/>
</dbReference>
<evidence type="ECO:0000256" key="1">
    <source>
        <dbReference type="ARBA" id="ARBA00004167"/>
    </source>
</evidence>
<keyword evidence="6" id="KW-0645">Protease</keyword>
<keyword evidence="4" id="KW-0472">Membrane</keyword>
<keyword evidence="6" id="KW-0378">Hydrolase</keyword>
<keyword evidence="2" id="KW-0812">Transmembrane</keyword>
<protein>
    <submittedName>
        <fullName evidence="6">Predicted metalloprotease</fullName>
    </submittedName>
</protein>
<evidence type="ECO:0000256" key="2">
    <source>
        <dbReference type="ARBA" id="ARBA00022692"/>
    </source>
</evidence>
<dbReference type="Pfam" id="PF04228">
    <property type="entry name" value="Zn_peptidase"/>
    <property type="match status" value="1"/>
</dbReference>
<comment type="subcellular location">
    <subcellularLocation>
        <location evidence="1">Membrane</location>
        <topology evidence="1">Single-pass membrane protein</topology>
    </subcellularLocation>
</comment>
<keyword evidence="6" id="KW-0482">Metalloprotease</keyword>
<sequence length="462" mass="49053">MRGRRWATLTAAALCLLVLTGCSVVVTGLASPARPPATDVATGDVEVVGATDDQVDVLARNALADLETFWAGQFPDVFGTEFQPLQGGYFSVDPGNADPAAYPRGIGCGAAASDVESNAFYCTAPDAPNSDSISYDRSFLTDLGEEFGRFIPALVMAHEFGHAVQARVGAPSASIAVETQADCFAGTWTRWVAEGEAEHSILRTPELDELLRGYLQLRDPVGTSPREQQAHGSYFDRVAAFQEGFDDGAEACRDNFGPDRRFTQQPFTTDREVASGGNAAPDELLQIIGDSLPTAWGQAFDDVFEERFDPPSIEAFDGDAPGCAPDGDLDLVYCADENLVGFDQRDLAAPAYEDLGDFAVATAVALPYGLAVRDQLGLSTDDEDAVRSAVCLSGWYAAQFYAGQVGGEISISPGDVDEGVQFLLAFGNEPSVVPDADLTGFQLVDLFRNGFVEGLDACGLDV</sequence>
<gene>
    <name evidence="6" type="ORF">SAMN05660662_1964</name>
</gene>
<dbReference type="GO" id="GO:0016020">
    <property type="term" value="C:membrane"/>
    <property type="evidence" value="ECO:0007669"/>
    <property type="project" value="UniProtKB-SubCell"/>
</dbReference>
<dbReference type="Proteomes" id="UP000199406">
    <property type="component" value="Unassembled WGS sequence"/>
</dbReference>
<evidence type="ECO:0000313" key="6">
    <source>
        <dbReference type="EMBL" id="SDF38404.1"/>
    </source>
</evidence>
<evidence type="ECO:0000256" key="3">
    <source>
        <dbReference type="ARBA" id="ARBA00022989"/>
    </source>
</evidence>
<feature type="chain" id="PRO_5011506454" evidence="5">
    <location>
        <begin position="31"/>
        <end position="462"/>
    </location>
</feature>
<dbReference type="PANTHER" id="PTHR30168">
    <property type="entry name" value="PUTATIVE MEMBRANE PROTEIN YPFJ"/>
    <property type="match status" value="1"/>
</dbReference>
<keyword evidence="3" id="KW-1133">Transmembrane helix</keyword>
<feature type="signal peptide" evidence="5">
    <location>
        <begin position="1"/>
        <end position="30"/>
    </location>
</feature>
<dbReference type="GO" id="GO:0008237">
    <property type="term" value="F:metallopeptidase activity"/>
    <property type="evidence" value="ECO:0007669"/>
    <property type="project" value="UniProtKB-KW"/>
</dbReference>
<dbReference type="GO" id="GO:0006508">
    <property type="term" value="P:proteolysis"/>
    <property type="evidence" value="ECO:0007669"/>
    <property type="project" value="UniProtKB-KW"/>
</dbReference>
<evidence type="ECO:0000313" key="7">
    <source>
        <dbReference type="Proteomes" id="UP000199406"/>
    </source>
</evidence>
<keyword evidence="5" id="KW-0732">Signal</keyword>
<dbReference type="PROSITE" id="PS51257">
    <property type="entry name" value="PROKAR_LIPOPROTEIN"/>
    <property type="match status" value="1"/>
</dbReference>
<dbReference type="EMBL" id="FNBT01000003">
    <property type="protein sequence ID" value="SDF38404.1"/>
    <property type="molecule type" value="Genomic_DNA"/>
</dbReference>
<dbReference type="STRING" id="1550231.SAMN05660662_1964"/>
<keyword evidence="7" id="KW-1185">Reference proteome</keyword>
<evidence type="ECO:0000256" key="4">
    <source>
        <dbReference type="ARBA" id="ARBA00023136"/>
    </source>
</evidence>
<evidence type="ECO:0000256" key="5">
    <source>
        <dbReference type="SAM" id="SignalP"/>
    </source>
</evidence>
<name>A0A1G7KMY7_9ACTN</name>
<accession>A0A1G7KMY7</accession>